<protein>
    <submittedName>
        <fullName evidence="4">T9SS type A sorting domain-containing protein</fullName>
    </submittedName>
</protein>
<keyword evidence="2" id="KW-0812">Transmembrane</keyword>
<gene>
    <name evidence="4" type="ORF">ENP86_08210</name>
</gene>
<dbReference type="Pfam" id="PF18962">
    <property type="entry name" value="Por_Secre_tail"/>
    <property type="match status" value="1"/>
</dbReference>
<name>A0A7V0Z6I8_UNCW3</name>
<evidence type="ECO:0000313" key="4">
    <source>
        <dbReference type="EMBL" id="HDY59518.1"/>
    </source>
</evidence>
<comment type="caution">
    <text evidence="4">The sequence shown here is derived from an EMBL/GenBank/DDBJ whole genome shotgun (WGS) entry which is preliminary data.</text>
</comment>
<dbReference type="Gene3D" id="2.130.10.130">
    <property type="entry name" value="Integrin alpha, N-terminal"/>
    <property type="match status" value="1"/>
</dbReference>
<proteinExistence type="predicted"/>
<dbReference type="AlphaFoldDB" id="A0A7V0Z6I8"/>
<dbReference type="NCBIfam" id="TIGR04183">
    <property type="entry name" value="Por_Secre_tail"/>
    <property type="match status" value="1"/>
</dbReference>
<dbReference type="PANTHER" id="PTHR46580">
    <property type="entry name" value="SENSOR KINASE-RELATED"/>
    <property type="match status" value="1"/>
</dbReference>
<dbReference type="InterPro" id="IPR028994">
    <property type="entry name" value="Integrin_alpha_N"/>
</dbReference>
<organism evidence="4">
    <name type="scientific">candidate division WOR-3 bacterium</name>
    <dbReference type="NCBI Taxonomy" id="2052148"/>
    <lineage>
        <taxon>Bacteria</taxon>
        <taxon>Bacteria division WOR-3</taxon>
    </lineage>
</organism>
<evidence type="ECO:0000259" key="3">
    <source>
        <dbReference type="Pfam" id="PF18962"/>
    </source>
</evidence>
<keyword evidence="1" id="KW-0732">Signal</keyword>
<evidence type="ECO:0000256" key="1">
    <source>
        <dbReference type="ARBA" id="ARBA00022729"/>
    </source>
</evidence>
<reference evidence="4" key="1">
    <citation type="journal article" date="2020" name="mSystems">
        <title>Genome- and Community-Level Interaction Insights into Carbon Utilization and Element Cycling Functions of Hydrothermarchaeota in Hydrothermal Sediment.</title>
        <authorList>
            <person name="Zhou Z."/>
            <person name="Liu Y."/>
            <person name="Xu W."/>
            <person name="Pan J."/>
            <person name="Luo Z.H."/>
            <person name="Li M."/>
        </authorList>
    </citation>
    <scope>NUCLEOTIDE SEQUENCE [LARGE SCALE GENOMIC DNA]</scope>
    <source>
        <strain evidence="4">SpSt-258</strain>
    </source>
</reference>
<feature type="transmembrane region" description="Helical" evidence="2">
    <location>
        <begin position="38"/>
        <end position="58"/>
    </location>
</feature>
<keyword evidence="2" id="KW-1133">Transmembrane helix</keyword>
<keyword evidence="2" id="KW-0472">Membrane</keyword>
<dbReference type="InterPro" id="IPR013517">
    <property type="entry name" value="FG-GAP"/>
</dbReference>
<sequence length="634" mass="69538">MIQAAPLYMINKPSRVVIWGNLSSILFRKVEKKNMKKILFIALPIFIFSSIIYGRSYIEFSQGLGNPEMEEGETELEMVDINNDGNIDILSIGDHGSPYVNTQEHGVMVWFGNGQGIWNVYQNGNFGYGGIAIGDVNNDGSLDIGYGMHHNYSSNDFGDSIIEVALGDGTGQNWTVWDDGISIGDPSPWGMFCTDFADIDNDGDLDLGGNSFGADDGIHIFINHLDGTWHQSFGFIGGNSTLDFVFGDVNNDDADFCAAHSYGSVYLGNGAGGFTQADGNLPPVGSLGRRGPSLGDVDNDGDMDFAFVNSNGGVEVWTWQGNNIWQPFSTGLPTSGQYSLTQLCNMNIDGFMDLCVYGVSTVKIWHGNGAGIWTLDTTFSTPGPGTPQAFRVGADADHNGYPDIVLVNEEGNPWTPVNHPRFYKESSTAESLFVFPVFPRGRQKFYRGSVQFIRWTGGVPSGTATIKLELSTNGTGGPWTLIADNLKNNCRYQWRIPLNTQGSENCFIRCTATTATDTAVAINPLPFTILPVEGTEEVKLKQIRKTEIVVYPNPSREQISIRFSTSGDKTEIKIYNNAGRLVRRLFRVSGTGEFNVYWDRKDDKGNIVPAGSYFIRIKDSDGFFEKKVVIAGQN</sequence>
<dbReference type="SUPFAM" id="SSF69318">
    <property type="entry name" value="Integrin alpha N-terminal domain"/>
    <property type="match status" value="1"/>
</dbReference>
<accession>A0A7V0Z6I8</accession>
<evidence type="ECO:0000256" key="2">
    <source>
        <dbReference type="SAM" id="Phobius"/>
    </source>
</evidence>
<dbReference type="Pfam" id="PF13517">
    <property type="entry name" value="FG-GAP_3"/>
    <property type="match status" value="2"/>
</dbReference>
<dbReference type="EMBL" id="DSKY01000020">
    <property type="protein sequence ID" value="HDY59518.1"/>
    <property type="molecule type" value="Genomic_DNA"/>
</dbReference>
<feature type="domain" description="Secretion system C-terminal sorting" evidence="3">
    <location>
        <begin position="550"/>
        <end position="630"/>
    </location>
</feature>
<dbReference type="PANTHER" id="PTHR46580:SF2">
    <property type="entry name" value="MAM DOMAIN-CONTAINING PROTEIN"/>
    <property type="match status" value="1"/>
</dbReference>
<dbReference type="Gene3D" id="2.60.40.4070">
    <property type="match status" value="1"/>
</dbReference>
<dbReference type="InterPro" id="IPR026444">
    <property type="entry name" value="Secre_tail"/>
</dbReference>